<evidence type="ECO:0000313" key="2">
    <source>
        <dbReference type="Proteomes" id="UP001198034"/>
    </source>
</evidence>
<dbReference type="RefSeq" id="WP_226764132.1">
    <property type="nucleotide sequence ID" value="NZ_JAJAWG010000004.1"/>
</dbReference>
<name>A0ABS8BKX9_9NEIS</name>
<dbReference type="Proteomes" id="UP001198034">
    <property type="component" value="Unassembled WGS sequence"/>
</dbReference>
<proteinExistence type="predicted"/>
<organism evidence="1 2">
    <name type="scientific">Deefgea salmonis</name>
    <dbReference type="NCBI Taxonomy" id="2875502"/>
    <lineage>
        <taxon>Bacteria</taxon>
        <taxon>Pseudomonadati</taxon>
        <taxon>Pseudomonadota</taxon>
        <taxon>Betaproteobacteria</taxon>
        <taxon>Neisseriales</taxon>
        <taxon>Chitinibacteraceae</taxon>
        <taxon>Deefgea</taxon>
    </lineage>
</organism>
<dbReference type="EMBL" id="JAJAWG010000004">
    <property type="protein sequence ID" value="MCB5196377.1"/>
    <property type="molecule type" value="Genomic_DNA"/>
</dbReference>
<protein>
    <submittedName>
        <fullName evidence="1">Biliverdin-producing heme oxygenase</fullName>
    </submittedName>
</protein>
<dbReference type="InterPro" id="IPR016084">
    <property type="entry name" value="Haem_Oase-like_multi-hlx"/>
</dbReference>
<sequence length="194" mass="22284">MMILEQLKLKTRQQHARLHQHPLLKGITQSEYSLARYIQLLKAYYEIYSAIETVLLQRQSQFKLDFDYQARYKLPWLYADLTDLKSSPSMIHPTLAKESAGFITTPEQWLGAAYVLEGSTLGASVISTCLQKSLRISPQYAGHFFNAYGLNTSKYWHEYQIFLANQPIVTTTKITDAASQTFDLFNQGLDLYAQ</sequence>
<accession>A0ABS8BKX9</accession>
<reference evidence="1 2" key="1">
    <citation type="submission" date="2021-10" db="EMBL/GenBank/DDBJ databases">
        <authorList>
            <person name="Chen M."/>
        </authorList>
    </citation>
    <scope>NUCLEOTIDE SEQUENCE [LARGE SCALE GENOMIC DNA]</scope>
    <source>
        <strain evidence="1 2">H3-26</strain>
    </source>
</reference>
<dbReference type="SUPFAM" id="SSF48613">
    <property type="entry name" value="Heme oxygenase-like"/>
    <property type="match status" value="1"/>
</dbReference>
<gene>
    <name evidence="1" type="ORF">LG219_08810</name>
</gene>
<dbReference type="CDD" id="cd19166">
    <property type="entry name" value="HemeO-bac"/>
    <property type="match status" value="1"/>
</dbReference>
<dbReference type="InterPro" id="IPR016053">
    <property type="entry name" value="Haem_Oase-like"/>
</dbReference>
<evidence type="ECO:0000313" key="1">
    <source>
        <dbReference type="EMBL" id="MCB5196377.1"/>
    </source>
</evidence>
<dbReference type="Gene3D" id="1.20.910.10">
    <property type="entry name" value="Heme oxygenase-like"/>
    <property type="match status" value="1"/>
</dbReference>
<comment type="caution">
    <text evidence="1">The sequence shown here is derived from an EMBL/GenBank/DDBJ whole genome shotgun (WGS) entry which is preliminary data.</text>
</comment>
<keyword evidence="2" id="KW-1185">Reference proteome</keyword>
<dbReference type="Pfam" id="PF01126">
    <property type="entry name" value="Heme_oxygenase"/>
    <property type="match status" value="1"/>
</dbReference>